<comment type="pathway">
    <text evidence="1 7">Cell wall biogenesis; peptidoglycan biosynthesis.</text>
</comment>
<keyword evidence="6 7" id="KW-0961">Cell wall biogenesis/degradation</keyword>
<comment type="caution">
    <text evidence="10">The sequence shown here is derived from an EMBL/GenBank/DDBJ whole genome shotgun (WGS) entry which is preliminary data.</text>
</comment>
<comment type="similarity">
    <text evidence="2">Belongs to the YkuD family.</text>
</comment>
<dbReference type="CDD" id="cd16913">
    <property type="entry name" value="YkuD_like"/>
    <property type="match status" value="1"/>
</dbReference>
<evidence type="ECO:0000256" key="2">
    <source>
        <dbReference type="ARBA" id="ARBA00005992"/>
    </source>
</evidence>
<evidence type="ECO:0000256" key="4">
    <source>
        <dbReference type="ARBA" id="ARBA00022960"/>
    </source>
</evidence>
<evidence type="ECO:0000256" key="1">
    <source>
        <dbReference type="ARBA" id="ARBA00004752"/>
    </source>
</evidence>
<dbReference type="GO" id="GO:0016740">
    <property type="term" value="F:transferase activity"/>
    <property type="evidence" value="ECO:0007669"/>
    <property type="project" value="UniProtKB-KW"/>
</dbReference>
<organism evidence="10 11">
    <name type="scientific">Oricola cellulosilytica</name>
    <dbReference type="NCBI Taxonomy" id="1429082"/>
    <lineage>
        <taxon>Bacteria</taxon>
        <taxon>Pseudomonadati</taxon>
        <taxon>Pseudomonadota</taxon>
        <taxon>Alphaproteobacteria</taxon>
        <taxon>Hyphomicrobiales</taxon>
        <taxon>Ahrensiaceae</taxon>
        <taxon>Oricola</taxon>
    </lineage>
</organism>
<dbReference type="EMBL" id="SJST01000002">
    <property type="protein sequence ID" value="TCD15361.1"/>
    <property type="molecule type" value="Genomic_DNA"/>
</dbReference>
<dbReference type="InterPro" id="IPR002477">
    <property type="entry name" value="Peptidoglycan-bd-like"/>
</dbReference>
<dbReference type="UniPathway" id="UPA00219"/>
<dbReference type="InterPro" id="IPR036365">
    <property type="entry name" value="PGBD-like_sf"/>
</dbReference>
<evidence type="ECO:0000313" key="11">
    <source>
        <dbReference type="Proteomes" id="UP000291301"/>
    </source>
</evidence>
<keyword evidence="5 7" id="KW-0573">Peptidoglycan synthesis</keyword>
<dbReference type="Gene3D" id="1.10.101.10">
    <property type="entry name" value="PGBD-like superfamily/PGBD"/>
    <property type="match status" value="1"/>
</dbReference>
<keyword evidence="11" id="KW-1185">Reference proteome</keyword>
<dbReference type="InterPro" id="IPR038063">
    <property type="entry name" value="Transpep_catalytic_dom"/>
</dbReference>
<dbReference type="OrthoDB" id="9787225at2"/>
<name>A0A4R0PD06_9HYPH</name>
<dbReference type="InterPro" id="IPR005490">
    <property type="entry name" value="LD_TPept_cat_dom"/>
</dbReference>
<dbReference type="Gene3D" id="2.40.440.10">
    <property type="entry name" value="L,D-transpeptidase catalytic domain-like"/>
    <property type="match status" value="1"/>
</dbReference>
<dbReference type="GO" id="GO:0071972">
    <property type="term" value="F:peptidoglycan L,D-transpeptidase activity"/>
    <property type="evidence" value="ECO:0007669"/>
    <property type="project" value="TreeGrafter"/>
</dbReference>
<dbReference type="GO" id="GO:0005576">
    <property type="term" value="C:extracellular region"/>
    <property type="evidence" value="ECO:0007669"/>
    <property type="project" value="TreeGrafter"/>
</dbReference>
<dbReference type="PANTHER" id="PTHR30582">
    <property type="entry name" value="L,D-TRANSPEPTIDASE"/>
    <property type="match status" value="1"/>
</dbReference>
<feature type="active site" description="Nucleophile" evidence="7">
    <location>
        <position position="304"/>
    </location>
</feature>
<dbReference type="SUPFAM" id="SSF141523">
    <property type="entry name" value="L,D-transpeptidase catalytic domain-like"/>
    <property type="match status" value="1"/>
</dbReference>
<feature type="signal peptide" evidence="8">
    <location>
        <begin position="1"/>
        <end position="27"/>
    </location>
</feature>
<dbReference type="GO" id="GO:0018104">
    <property type="term" value="P:peptidoglycan-protein cross-linking"/>
    <property type="evidence" value="ECO:0007669"/>
    <property type="project" value="TreeGrafter"/>
</dbReference>
<dbReference type="Proteomes" id="UP000291301">
    <property type="component" value="Unassembled WGS sequence"/>
</dbReference>
<dbReference type="RefSeq" id="WP_131567377.1">
    <property type="nucleotide sequence ID" value="NZ_JAINFK010000004.1"/>
</dbReference>
<dbReference type="Pfam" id="PF03734">
    <property type="entry name" value="YkuD"/>
    <property type="match status" value="1"/>
</dbReference>
<reference evidence="10 11" key="1">
    <citation type="journal article" date="2015" name="Antonie Van Leeuwenhoek">
        <title>Oricola cellulosilytica gen. nov., sp. nov., a cellulose-degrading bacterium of the family Phyllobacteriaceae isolated from surface seashore water, and emended descriptions of Mesorhizobium loti and Phyllobacterium myrsinacearum.</title>
        <authorList>
            <person name="Hameed A."/>
            <person name="Shahina M."/>
            <person name="Lai W.A."/>
            <person name="Lin S.Y."/>
            <person name="Young L.S."/>
            <person name="Liu Y.C."/>
            <person name="Hsu Y.H."/>
            <person name="Young C.C."/>
        </authorList>
    </citation>
    <scope>NUCLEOTIDE SEQUENCE [LARGE SCALE GENOMIC DNA]</scope>
    <source>
        <strain evidence="10 11">KCTC 52183</strain>
    </source>
</reference>
<evidence type="ECO:0000256" key="7">
    <source>
        <dbReference type="PROSITE-ProRule" id="PRU01373"/>
    </source>
</evidence>
<dbReference type="PANTHER" id="PTHR30582:SF30">
    <property type="entry name" value="BLR4375 PROTEIN"/>
    <property type="match status" value="1"/>
</dbReference>
<dbReference type="SUPFAM" id="SSF47090">
    <property type="entry name" value="PGBD-like"/>
    <property type="match status" value="1"/>
</dbReference>
<evidence type="ECO:0000256" key="5">
    <source>
        <dbReference type="ARBA" id="ARBA00022984"/>
    </source>
</evidence>
<feature type="active site" description="Proton donor/acceptor" evidence="7">
    <location>
        <position position="288"/>
    </location>
</feature>
<evidence type="ECO:0000313" key="10">
    <source>
        <dbReference type="EMBL" id="TCD15361.1"/>
    </source>
</evidence>
<gene>
    <name evidence="10" type="ORF">E0D97_07470</name>
</gene>
<evidence type="ECO:0000256" key="6">
    <source>
        <dbReference type="ARBA" id="ARBA00023316"/>
    </source>
</evidence>
<dbReference type="InterPro" id="IPR050979">
    <property type="entry name" value="LD-transpeptidase"/>
</dbReference>
<protein>
    <submittedName>
        <fullName evidence="10">Murein L,D-transpeptidase</fullName>
    </submittedName>
</protein>
<dbReference type="GO" id="GO:0071555">
    <property type="term" value="P:cell wall organization"/>
    <property type="evidence" value="ECO:0007669"/>
    <property type="project" value="UniProtKB-UniRule"/>
</dbReference>
<evidence type="ECO:0000256" key="8">
    <source>
        <dbReference type="SAM" id="SignalP"/>
    </source>
</evidence>
<feature type="domain" description="L,D-TPase catalytic" evidence="9">
    <location>
        <begin position="195"/>
        <end position="328"/>
    </location>
</feature>
<dbReference type="PROSITE" id="PS52029">
    <property type="entry name" value="LD_TPASE"/>
    <property type="match status" value="1"/>
</dbReference>
<keyword evidence="3" id="KW-0808">Transferase</keyword>
<sequence length="329" mass="35232">MKNTTRTLLCFTTCLVATGLSLTTLQASQSPIEPGQVNDATYDGGPLPDGQSPLTAKVQILLDRAAVSPGVIDGYGGESVEKAIRAFETINGLPVDGTMDEEVWSALQANTGDTIVSYTITEEDLTDIVEPLPEDYAELAELDWLGYTQVDEKLAERFHMDVEFLHALNPGADFASPGAQIWVADPGEDAEVDVARIVADKSLSRLLVYDSADKLVLSYPVTIGSEQTPSPSGTHEVVAVAIEPTYSYNPDKNFQQGDNDEPLTLPPGPNGPVGLVWIDLSKPTYGLHGTPEPAEIGKTSSHGCVRMTNWDASELAHLVSSGIEVSFED</sequence>
<evidence type="ECO:0000259" key="9">
    <source>
        <dbReference type="PROSITE" id="PS52029"/>
    </source>
</evidence>
<feature type="chain" id="PRO_5020809537" evidence="8">
    <location>
        <begin position="28"/>
        <end position="329"/>
    </location>
</feature>
<evidence type="ECO:0000256" key="3">
    <source>
        <dbReference type="ARBA" id="ARBA00022679"/>
    </source>
</evidence>
<dbReference type="GO" id="GO:0008360">
    <property type="term" value="P:regulation of cell shape"/>
    <property type="evidence" value="ECO:0007669"/>
    <property type="project" value="UniProtKB-UniRule"/>
</dbReference>
<accession>A0A4R0PD06</accession>
<keyword evidence="4 7" id="KW-0133">Cell shape</keyword>
<proteinExistence type="inferred from homology"/>
<dbReference type="Pfam" id="PF01471">
    <property type="entry name" value="PG_binding_1"/>
    <property type="match status" value="1"/>
</dbReference>
<keyword evidence="8" id="KW-0732">Signal</keyword>
<dbReference type="AlphaFoldDB" id="A0A4R0PD06"/>
<dbReference type="InterPro" id="IPR036366">
    <property type="entry name" value="PGBDSf"/>
</dbReference>